<dbReference type="Proteomes" id="UP000294927">
    <property type="component" value="Unassembled WGS sequence"/>
</dbReference>
<evidence type="ECO:0000256" key="1">
    <source>
        <dbReference type="SAM" id="MobiDB-lite"/>
    </source>
</evidence>
<keyword evidence="3" id="KW-1185">Reference proteome</keyword>
<sequence>MTETPPKSRSPGTSVDERRVLRGTEAAAARTEDALRQSWWSFAAKCVRWPSDNALVTDTTDGSASAGFPKPRMGGVRA</sequence>
<organism evidence="2 3">
    <name type="scientific">Actinophytocola oryzae</name>
    <dbReference type="NCBI Taxonomy" id="502181"/>
    <lineage>
        <taxon>Bacteria</taxon>
        <taxon>Bacillati</taxon>
        <taxon>Actinomycetota</taxon>
        <taxon>Actinomycetes</taxon>
        <taxon>Pseudonocardiales</taxon>
        <taxon>Pseudonocardiaceae</taxon>
    </lineage>
</organism>
<gene>
    <name evidence="2" type="ORF">CLV71_112179</name>
</gene>
<accession>A0A4V3FS00</accession>
<comment type="caution">
    <text evidence="2">The sequence shown here is derived from an EMBL/GenBank/DDBJ whole genome shotgun (WGS) entry which is preliminary data.</text>
</comment>
<name>A0A4V3FS00_9PSEU</name>
<feature type="compositionally biased region" description="Polar residues" evidence="1">
    <location>
        <begin position="1"/>
        <end position="13"/>
    </location>
</feature>
<dbReference type="AlphaFoldDB" id="A0A4V3FS00"/>
<proteinExistence type="predicted"/>
<evidence type="ECO:0000313" key="3">
    <source>
        <dbReference type="Proteomes" id="UP000294927"/>
    </source>
</evidence>
<feature type="region of interest" description="Disordered" evidence="1">
    <location>
        <begin position="1"/>
        <end position="21"/>
    </location>
</feature>
<evidence type="ECO:0000313" key="2">
    <source>
        <dbReference type="EMBL" id="TDV45511.1"/>
    </source>
</evidence>
<dbReference type="RefSeq" id="WP_133906225.1">
    <property type="nucleotide sequence ID" value="NZ_SOCP01000012.1"/>
</dbReference>
<protein>
    <submittedName>
        <fullName evidence="2">Uncharacterized protein</fullName>
    </submittedName>
</protein>
<reference evidence="2 3" key="1">
    <citation type="submission" date="2019-03" db="EMBL/GenBank/DDBJ databases">
        <title>Genomic Encyclopedia of Archaeal and Bacterial Type Strains, Phase II (KMG-II): from individual species to whole genera.</title>
        <authorList>
            <person name="Goeker M."/>
        </authorList>
    </citation>
    <scope>NUCLEOTIDE SEQUENCE [LARGE SCALE GENOMIC DNA]</scope>
    <source>
        <strain evidence="2 3">DSM 45499</strain>
    </source>
</reference>
<dbReference type="EMBL" id="SOCP01000012">
    <property type="protein sequence ID" value="TDV45511.1"/>
    <property type="molecule type" value="Genomic_DNA"/>
</dbReference>
<feature type="region of interest" description="Disordered" evidence="1">
    <location>
        <begin position="55"/>
        <end position="78"/>
    </location>
</feature>